<evidence type="ECO:0008006" key="5">
    <source>
        <dbReference type="Google" id="ProtNLM"/>
    </source>
</evidence>
<keyword evidence="4" id="KW-1185">Reference proteome</keyword>
<comment type="caution">
    <text evidence="3">The sequence shown here is derived from an EMBL/GenBank/DDBJ whole genome shotgun (WGS) entry which is preliminary data.</text>
</comment>
<evidence type="ECO:0000256" key="1">
    <source>
        <dbReference type="SAM" id="MobiDB-lite"/>
    </source>
</evidence>
<dbReference type="EMBL" id="MQWD01000001">
    <property type="protein sequence ID" value="PAP76781.1"/>
    <property type="molecule type" value="Genomic_DNA"/>
</dbReference>
<sequence length="158" mass="15963">MLHRILAITAMALVALPATAQTATQDVTVVVPEVESIAVGAGAVTLTFTTPTAGSAFSDATQTSSYNITVNTEDNKITGLLDSDFATGITLSVKLAAPSGASSEDYVDLSTTAADLVTDVATVNATGLSIDYTASATSEALPNGPGETNTVTFTITDQ</sequence>
<dbReference type="Proteomes" id="UP000216339">
    <property type="component" value="Unassembled WGS sequence"/>
</dbReference>
<organism evidence="3 4">
    <name type="scientific">Rubrivirga marina</name>
    <dbReference type="NCBI Taxonomy" id="1196024"/>
    <lineage>
        <taxon>Bacteria</taxon>
        <taxon>Pseudomonadati</taxon>
        <taxon>Rhodothermota</taxon>
        <taxon>Rhodothermia</taxon>
        <taxon>Rhodothermales</taxon>
        <taxon>Rubricoccaceae</taxon>
        <taxon>Rubrivirga</taxon>
    </lineage>
</organism>
<feature type="chain" id="PRO_5013352211" description="SbsA Ig-like domain-containing protein" evidence="2">
    <location>
        <begin position="21"/>
        <end position="158"/>
    </location>
</feature>
<feature type="signal peptide" evidence="2">
    <location>
        <begin position="1"/>
        <end position="20"/>
    </location>
</feature>
<evidence type="ECO:0000256" key="2">
    <source>
        <dbReference type="SAM" id="SignalP"/>
    </source>
</evidence>
<dbReference type="AlphaFoldDB" id="A0A271IZW4"/>
<proteinExistence type="predicted"/>
<dbReference type="RefSeq" id="WP_095510447.1">
    <property type="nucleotide sequence ID" value="NZ_MQWD01000001.1"/>
</dbReference>
<gene>
    <name evidence="3" type="ORF">BSZ37_10215</name>
</gene>
<feature type="region of interest" description="Disordered" evidence="1">
    <location>
        <begin position="139"/>
        <end position="158"/>
    </location>
</feature>
<keyword evidence="2" id="KW-0732">Signal</keyword>
<protein>
    <recommendedName>
        <fullName evidence="5">SbsA Ig-like domain-containing protein</fullName>
    </recommendedName>
</protein>
<reference evidence="3 4" key="1">
    <citation type="submission" date="2016-11" db="EMBL/GenBank/DDBJ databases">
        <title>Study of marine rhodopsin-containing bacteria.</title>
        <authorList>
            <person name="Yoshizawa S."/>
            <person name="Kumagai Y."/>
            <person name="Kogure K."/>
        </authorList>
    </citation>
    <scope>NUCLEOTIDE SEQUENCE [LARGE SCALE GENOMIC DNA]</scope>
    <source>
        <strain evidence="3 4">SAORIC-28</strain>
    </source>
</reference>
<name>A0A271IZW4_9BACT</name>
<evidence type="ECO:0000313" key="3">
    <source>
        <dbReference type="EMBL" id="PAP76781.1"/>
    </source>
</evidence>
<evidence type="ECO:0000313" key="4">
    <source>
        <dbReference type="Proteomes" id="UP000216339"/>
    </source>
</evidence>
<accession>A0A271IZW4</accession>